<name>A0A422NDT9_TRYRA</name>
<accession>A0A422NDT9</accession>
<gene>
    <name evidence="2" type="ORF">TraAM80_05773</name>
</gene>
<dbReference type="GeneID" id="40329706"/>
<reference evidence="2 3" key="1">
    <citation type="journal article" date="2018" name="BMC Genomics">
        <title>Genomic comparison of Trypanosoma conorhini and Trypanosoma rangeli to Trypanosoma cruzi strains of high and low virulence.</title>
        <authorList>
            <person name="Bradwell K.R."/>
            <person name="Koparde V.N."/>
            <person name="Matveyev A.V."/>
            <person name="Serrano M.G."/>
            <person name="Alves J.M."/>
            <person name="Parikh H."/>
            <person name="Huang B."/>
            <person name="Lee V."/>
            <person name="Espinosa-Alvarez O."/>
            <person name="Ortiz P.A."/>
            <person name="Costa-Martins A.G."/>
            <person name="Teixeira M.M."/>
            <person name="Buck G.A."/>
        </authorList>
    </citation>
    <scope>NUCLEOTIDE SEQUENCE [LARGE SCALE GENOMIC DNA]</scope>
    <source>
        <strain evidence="2 3">AM80</strain>
    </source>
</reference>
<organism evidence="2 3">
    <name type="scientific">Trypanosoma rangeli</name>
    <dbReference type="NCBI Taxonomy" id="5698"/>
    <lineage>
        <taxon>Eukaryota</taxon>
        <taxon>Discoba</taxon>
        <taxon>Euglenozoa</taxon>
        <taxon>Kinetoplastea</taxon>
        <taxon>Metakinetoplastina</taxon>
        <taxon>Trypanosomatida</taxon>
        <taxon>Trypanosomatidae</taxon>
        <taxon>Trypanosoma</taxon>
        <taxon>Herpetosoma</taxon>
    </lineage>
</organism>
<sequence length="196" mass="20849">FCGGGGVSEEACLFLLEGVLPMRGTRCYLRTRANGGELGRHARVLFPPTRPIRVALLLAADGRTSISGLTLPMLLRPLTLPSVRALRRRRSVSTGPACCGRRPNPMCTIPYNPMALLSVERSLAVPSFRLGARYSPIRRGGWQLAGARARGGAPGHGNGPRRAPAAPTAHIRQARGGRVYGPAATPRCILNGARAE</sequence>
<evidence type="ECO:0000313" key="3">
    <source>
        <dbReference type="Proteomes" id="UP000283634"/>
    </source>
</evidence>
<keyword evidence="3" id="KW-1185">Reference proteome</keyword>
<evidence type="ECO:0000313" key="2">
    <source>
        <dbReference type="EMBL" id="RNF03674.1"/>
    </source>
</evidence>
<protein>
    <submittedName>
        <fullName evidence="2">Uncharacterized protein</fullName>
    </submittedName>
</protein>
<feature type="region of interest" description="Disordered" evidence="1">
    <location>
        <begin position="147"/>
        <end position="177"/>
    </location>
</feature>
<evidence type="ECO:0000256" key="1">
    <source>
        <dbReference type="SAM" id="MobiDB-lite"/>
    </source>
</evidence>
<dbReference type="Proteomes" id="UP000283634">
    <property type="component" value="Unassembled WGS sequence"/>
</dbReference>
<feature type="non-terminal residue" evidence="2">
    <location>
        <position position="1"/>
    </location>
</feature>
<dbReference type="AlphaFoldDB" id="A0A422NDT9"/>
<feature type="compositionally biased region" description="Low complexity" evidence="1">
    <location>
        <begin position="160"/>
        <end position="169"/>
    </location>
</feature>
<dbReference type="EMBL" id="MKGL01000187">
    <property type="protein sequence ID" value="RNF03674.1"/>
    <property type="molecule type" value="Genomic_DNA"/>
</dbReference>
<dbReference type="RefSeq" id="XP_029237651.1">
    <property type="nucleotide sequence ID" value="XM_029382640.1"/>
</dbReference>
<comment type="caution">
    <text evidence="2">The sequence shown here is derived from an EMBL/GenBank/DDBJ whole genome shotgun (WGS) entry which is preliminary data.</text>
</comment>
<proteinExistence type="predicted"/>